<feature type="non-terminal residue" evidence="1">
    <location>
        <position position="1"/>
    </location>
</feature>
<protein>
    <submittedName>
        <fullName evidence="1">Uncharacterized protein</fullName>
    </submittedName>
</protein>
<organism evidence="1 2">
    <name type="scientific">Armillaria gallica</name>
    <name type="common">Bulbous honey fungus</name>
    <name type="synonym">Armillaria bulbosa</name>
    <dbReference type="NCBI Taxonomy" id="47427"/>
    <lineage>
        <taxon>Eukaryota</taxon>
        <taxon>Fungi</taxon>
        <taxon>Dikarya</taxon>
        <taxon>Basidiomycota</taxon>
        <taxon>Agaricomycotina</taxon>
        <taxon>Agaricomycetes</taxon>
        <taxon>Agaricomycetidae</taxon>
        <taxon>Agaricales</taxon>
        <taxon>Marasmiineae</taxon>
        <taxon>Physalacriaceae</taxon>
        <taxon>Armillaria</taxon>
    </lineage>
</organism>
<dbReference type="Proteomes" id="UP000217790">
    <property type="component" value="Unassembled WGS sequence"/>
</dbReference>
<proteinExistence type="predicted"/>
<dbReference type="AlphaFoldDB" id="A0A2H3D2K1"/>
<sequence>FWDALLDAKVHLRDVRSCSNSGLAASFLEYLGGYQGLEEFHFRPPIDTQDAPEIFHSEFFRSHIIPVHSSSLTIVAVVPGSAGSWCFDGPMLKALLLCPNLVYISISVD</sequence>
<feature type="non-terminal residue" evidence="1">
    <location>
        <position position="109"/>
    </location>
</feature>
<accession>A0A2H3D2K1</accession>
<name>A0A2H3D2K1_ARMGA</name>
<reference evidence="2" key="1">
    <citation type="journal article" date="2017" name="Nat. Ecol. Evol.">
        <title>Genome expansion and lineage-specific genetic innovations in the forest pathogenic fungi Armillaria.</title>
        <authorList>
            <person name="Sipos G."/>
            <person name="Prasanna A.N."/>
            <person name="Walter M.C."/>
            <person name="O'Connor E."/>
            <person name="Balint B."/>
            <person name="Krizsan K."/>
            <person name="Kiss B."/>
            <person name="Hess J."/>
            <person name="Varga T."/>
            <person name="Slot J."/>
            <person name="Riley R."/>
            <person name="Boka B."/>
            <person name="Rigling D."/>
            <person name="Barry K."/>
            <person name="Lee J."/>
            <person name="Mihaltcheva S."/>
            <person name="LaButti K."/>
            <person name="Lipzen A."/>
            <person name="Waldron R."/>
            <person name="Moloney N.M."/>
            <person name="Sperisen C."/>
            <person name="Kredics L."/>
            <person name="Vagvoelgyi C."/>
            <person name="Patrignani A."/>
            <person name="Fitzpatrick D."/>
            <person name="Nagy I."/>
            <person name="Doyle S."/>
            <person name="Anderson J.B."/>
            <person name="Grigoriev I.V."/>
            <person name="Gueldener U."/>
            <person name="Muensterkoetter M."/>
            <person name="Nagy L.G."/>
        </authorList>
    </citation>
    <scope>NUCLEOTIDE SEQUENCE [LARGE SCALE GENOMIC DNA]</scope>
    <source>
        <strain evidence="2">Ar21-2</strain>
    </source>
</reference>
<keyword evidence="2" id="KW-1185">Reference proteome</keyword>
<dbReference type="EMBL" id="KZ293716">
    <property type="protein sequence ID" value="PBK82553.1"/>
    <property type="molecule type" value="Genomic_DNA"/>
</dbReference>
<dbReference type="InParanoid" id="A0A2H3D2K1"/>
<dbReference type="OrthoDB" id="3541472at2759"/>
<evidence type="ECO:0000313" key="1">
    <source>
        <dbReference type="EMBL" id="PBK82553.1"/>
    </source>
</evidence>
<gene>
    <name evidence="1" type="ORF">ARMGADRAFT_890960</name>
</gene>
<evidence type="ECO:0000313" key="2">
    <source>
        <dbReference type="Proteomes" id="UP000217790"/>
    </source>
</evidence>